<dbReference type="EC" id="2.7.13.3" evidence="2"/>
<evidence type="ECO:0000256" key="1">
    <source>
        <dbReference type="ARBA" id="ARBA00000085"/>
    </source>
</evidence>
<dbReference type="InterPro" id="IPR011495">
    <property type="entry name" value="Sig_transdc_His_kin_sub2_dim/P"/>
</dbReference>
<dbReference type="AlphaFoldDB" id="A0A2I0R6S1"/>
<dbReference type="GO" id="GO:0004673">
    <property type="term" value="F:protein histidine kinase activity"/>
    <property type="evidence" value="ECO:0007669"/>
    <property type="project" value="UniProtKB-EC"/>
</dbReference>
<dbReference type="SUPFAM" id="SSF55874">
    <property type="entry name" value="ATPase domain of HSP90 chaperone/DNA topoisomerase II/histidine kinase"/>
    <property type="match status" value="1"/>
</dbReference>
<dbReference type="PANTHER" id="PTHR41523">
    <property type="entry name" value="TWO-COMPONENT SYSTEM SENSOR PROTEIN"/>
    <property type="match status" value="1"/>
</dbReference>
<dbReference type="RefSeq" id="WP_101333216.1">
    <property type="nucleotide sequence ID" value="NZ_PJNI01000001.1"/>
</dbReference>
<name>A0A2I0R6S1_9FLAO</name>
<evidence type="ECO:0000256" key="4">
    <source>
        <dbReference type="ARBA" id="ARBA00022679"/>
    </source>
</evidence>
<feature type="chain" id="PRO_5014161232" description="histidine kinase" evidence="10">
    <location>
        <begin position="24"/>
        <end position="650"/>
    </location>
</feature>
<evidence type="ECO:0000256" key="7">
    <source>
        <dbReference type="ARBA" id="ARBA00022840"/>
    </source>
</evidence>
<evidence type="ECO:0000256" key="10">
    <source>
        <dbReference type="SAM" id="SignalP"/>
    </source>
</evidence>
<dbReference type="Proteomes" id="UP000236654">
    <property type="component" value="Unassembled WGS sequence"/>
</dbReference>
<keyword evidence="9" id="KW-0812">Transmembrane</keyword>
<dbReference type="Pfam" id="PF13424">
    <property type="entry name" value="TPR_12"/>
    <property type="match status" value="1"/>
</dbReference>
<proteinExistence type="predicted"/>
<evidence type="ECO:0000256" key="8">
    <source>
        <dbReference type="PROSITE-ProRule" id="PRU00339"/>
    </source>
</evidence>
<dbReference type="SMART" id="SM00028">
    <property type="entry name" value="TPR"/>
    <property type="match status" value="5"/>
</dbReference>
<keyword evidence="9" id="KW-1133">Transmembrane helix</keyword>
<keyword evidence="4" id="KW-0808">Transferase</keyword>
<keyword evidence="13" id="KW-1185">Reference proteome</keyword>
<evidence type="ECO:0000313" key="12">
    <source>
        <dbReference type="EMBL" id="PKR82070.1"/>
    </source>
</evidence>
<protein>
    <recommendedName>
        <fullName evidence="2">histidine kinase</fullName>
        <ecNumber evidence="2">2.7.13.3</ecNumber>
    </recommendedName>
</protein>
<evidence type="ECO:0000259" key="11">
    <source>
        <dbReference type="Pfam" id="PF07568"/>
    </source>
</evidence>
<evidence type="ECO:0000256" key="9">
    <source>
        <dbReference type="SAM" id="Phobius"/>
    </source>
</evidence>
<keyword evidence="6" id="KW-0418">Kinase</keyword>
<keyword evidence="3" id="KW-0597">Phosphoprotein</keyword>
<dbReference type="Pfam" id="PF07568">
    <property type="entry name" value="HisKA_2"/>
    <property type="match status" value="1"/>
</dbReference>
<evidence type="ECO:0000256" key="2">
    <source>
        <dbReference type="ARBA" id="ARBA00012438"/>
    </source>
</evidence>
<sequence length="650" mass="74684">MRFLTIKIVILLCTLCTSYSAVAQNTTSNSNQGLIKAASLASYSQVLKKLHVFDSLANKDSIDYYVEKGNELCQLINTSELKDTTIHELQKAKLGAEIYQFIGKHSLKIKNIPASIINFSHAYELFDLSNMKKAAGKCATEIGWIYFNSGNRVDALKHFHKSVKHAKQVNDSIGLIDAYTNISKVYWEQGDYNRTQKNLSKALSVAKNIQRIDLESKILIAIAGLKKELGDLKSAQSIYEEILSFTKSTNDTLLMSRSLNNLGSIYFEKGNHKVAKSFYDRAYNLLEFSDCSFCIAFVIKNLSQYHYTLNNIDKATELAKQTLLIGNQTENETLIPNALNLLIAIYKEKEQWKVAFKYQKQLLDLNLKSKKENLQQISQHETIRLQLEKDKYLTKKNEIEQGLKKEKEKQREYILYILIGSIVVLLIAALLIFYFRLKSSREKNAYITKQSEERKLLLQEVHHRVKNNFQLVSSMLRLQSYNFDDEVLRINFEEAVNRINAMAIVHDVIYRQEKFSNINGKVYLEKLIKTLQITGNQTVKYEVNSEEIPFKIETLINLGIVINEMITNSNKHAFNQQNQTPCISISLKETKTNTYELIYKDNGSGIKERNFSSGFGMELIETIIDNFDGNVEIIEDVKWNTAIKITFQEN</sequence>
<keyword evidence="5" id="KW-0547">Nucleotide-binding</keyword>
<dbReference type="InterPro" id="IPR011990">
    <property type="entry name" value="TPR-like_helical_dom_sf"/>
</dbReference>
<dbReference type="PANTHER" id="PTHR41523:SF8">
    <property type="entry name" value="ETHYLENE RESPONSE SENSOR PROTEIN"/>
    <property type="match status" value="1"/>
</dbReference>
<feature type="repeat" description="TPR" evidence="8">
    <location>
        <begin position="176"/>
        <end position="209"/>
    </location>
</feature>
<keyword evidence="10" id="KW-0732">Signal</keyword>
<evidence type="ECO:0000256" key="6">
    <source>
        <dbReference type="ARBA" id="ARBA00022777"/>
    </source>
</evidence>
<dbReference type="GO" id="GO:0005524">
    <property type="term" value="F:ATP binding"/>
    <property type="evidence" value="ECO:0007669"/>
    <property type="project" value="UniProtKB-KW"/>
</dbReference>
<accession>A0A2I0R6S1</accession>
<gene>
    <name evidence="12" type="ORF">CW751_01665</name>
</gene>
<dbReference type="Gene3D" id="3.30.450.20">
    <property type="entry name" value="PAS domain"/>
    <property type="match status" value="1"/>
</dbReference>
<dbReference type="EMBL" id="PJNI01000001">
    <property type="protein sequence ID" value="PKR82070.1"/>
    <property type="molecule type" value="Genomic_DNA"/>
</dbReference>
<dbReference type="InterPro" id="IPR019734">
    <property type="entry name" value="TPR_rpt"/>
</dbReference>
<dbReference type="Pfam" id="PF13181">
    <property type="entry name" value="TPR_8"/>
    <property type="match status" value="1"/>
</dbReference>
<dbReference type="SUPFAM" id="SSF48452">
    <property type="entry name" value="TPR-like"/>
    <property type="match status" value="2"/>
</dbReference>
<evidence type="ECO:0000256" key="3">
    <source>
        <dbReference type="ARBA" id="ARBA00022553"/>
    </source>
</evidence>
<dbReference type="PROSITE" id="PS50005">
    <property type="entry name" value="TPR"/>
    <property type="match status" value="2"/>
</dbReference>
<feature type="domain" description="Signal transduction histidine kinase subgroup 2 dimerisation and phosphoacceptor" evidence="11">
    <location>
        <begin position="460"/>
        <end position="532"/>
    </location>
</feature>
<feature type="signal peptide" evidence="10">
    <location>
        <begin position="1"/>
        <end position="23"/>
    </location>
</feature>
<keyword evidence="9" id="KW-0472">Membrane</keyword>
<evidence type="ECO:0000256" key="5">
    <source>
        <dbReference type="ARBA" id="ARBA00022741"/>
    </source>
</evidence>
<evidence type="ECO:0000313" key="13">
    <source>
        <dbReference type="Proteomes" id="UP000236654"/>
    </source>
</evidence>
<feature type="repeat" description="TPR" evidence="8">
    <location>
        <begin position="256"/>
        <end position="289"/>
    </location>
</feature>
<keyword evidence="8" id="KW-0802">TPR repeat</keyword>
<dbReference type="Gene3D" id="1.25.40.10">
    <property type="entry name" value="Tetratricopeptide repeat domain"/>
    <property type="match status" value="2"/>
</dbReference>
<feature type="transmembrane region" description="Helical" evidence="9">
    <location>
        <begin position="413"/>
        <end position="435"/>
    </location>
</feature>
<organism evidence="12 13">
    <name type="scientific">Brumimicrobium salinarum</name>
    <dbReference type="NCBI Taxonomy" id="2058658"/>
    <lineage>
        <taxon>Bacteria</taxon>
        <taxon>Pseudomonadati</taxon>
        <taxon>Bacteroidota</taxon>
        <taxon>Flavobacteriia</taxon>
        <taxon>Flavobacteriales</taxon>
        <taxon>Crocinitomicaceae</taxon>
        <taxon>Brumimicrobium</taxon>
    </lineage>
</organism>
<dbReference type="OrthoDB" id="9767435at2"/>
<reference evidence="12 13" key="1">
    <citation type="submission" date="2017-12" db="EMBL/GenBank/DDBJ databases">
        <title>The draft genome sequence of Brumimicrobium saltpan LHR20.</title>
        <authorList>
            <person name="Do Z.-J."/>
            <person name="Luo H.-R."/>
        </authorList>
    </citation>
    <scope>NUCLEOTIDE SEQUENCE [LARGE SCALE GENOMIC DNA]</scope>
    <source>
        <strain evidence="12 13">LHR20</strain>
    </source>
</reference>
<dbReference type="Gene3D" id="3.30.565.10">
    <property type="entry name" value="Histidine kinase-like ATPase, C-terminal domain"/>
    <property type="match status" value="1"/>
</dbReference>
<comment type="catalytic activity">
    <reaction evidence="1">
        <text>ATP + protein L-histidine = ADP + protein N-phospho-L-histidine.</text>
        <dbReference type="EC" id="2.7.13.3"/>
    </reaction>
</comment>
<dbReference type="InterPro" id="IPR036890">
    <property type="entry name" value="HATPase_C_sf"/>
</dbReference>
<comment type="caution">
    <text evidence="12">The sequence shown here is derived from an EMBL/GenBank/DDBJ whole genome shotgun (WGS) entry which is preliminary data.</text>
</comment>
<keyword evidence="7" id="KW-0067">ATP-binding</keyword>